<evidence type="ECO:0000256" key="1">
    <source>
        <dbReference type="ARBA" id="ARBA00004123"/>
    </source>
</evidence>
<keyword evidence="10" id="KW-0862">Zinc</keyword>
<dbReference type="InterPro" id="IPR018525">
    <property type="entry name" value="MCM_CS"/>
</dbReference>
<keyword evidence="6" id="KW-0547">Nucleotide-binding</keyword>
<reference evidence="17" key="1">
    <citation type="submission" date="2021-06" db="EMBL/GenBank/DDBJ databases">
        <authorList>
            <person name="Hodson N. C."/>
            <person name="Mongue J. A."/>
            <person name="Jaron S. K."/>
        </authorList>
    </citation>
    <scope>NUCLEOTIDE SEQUENCE</scope>
</reference>
<evidence type="ECO:0000259" key="16">
    <source>
        <dbReference type="PROSITE" id="PS50051"/>
    </source>
</evidence>
<evidence type="ECO:0000256" key="11">
    <source>
        <dbReference type="ARBA" id="ARBA00022840"/>
    </source>
</evidence>
<organism evidence="17 18">
    <name type="scientific">Allacma fusca</name>
    <dbReference type="NCBI Taxonomy" id="39272"/>
    <lineage>
        <taxon>Eukaryota</taxon>
        <taxon>Metazoa</taxon>
        <taxon>Ecdysozoa</taxon>
        <taxon>Arthropoda</taxon>
        <taxon>Hexapoda</taxon>
        <taxon>Collembola</taxon>
        <taxon>Symphypleona</taxon>
        <taxon>Sminthuridae</taxon>
        <taxon>Allacma</taxon>
    </lineage>
</organism>
<protein>
    <recommendedName>
        <fullName evidence="3">DNA helicase</fullName>
        <ecNumber evidence="3">3.6.4.12</ecNumber>
    </recommendedName>
</protein>
<dbReference type="GO" id="GO:1902975">
    <property type="term" value="P:mitotic DNA replication initiation"/>
    <property type="evidence" value="ECO:0007669"/>
    <property type="project" value="TreeGrafter"/>
</dbReference>
<dbReference type="GO" id="GO:0042555">
    <property type="term" value="C:MCM complex"/>
    <property type="evidence" value="ECO:0007669"/>
    <property type="project" value="InterPro"/>
</dbReference>
<keyword evidence="9" id="KW-0347">Helicase</keyword>
<dbReference type="GO" id="GO:0016787">
    <property type="term" value="F:hydrolase activity"/>
    <property type="evidence" value="ECO:0007669"/>
    <property type="project" value="UniProtKB-KW"/>
</dbReference>
<dbReference type="EMBL" id="CAJVCH010010626">
    <property type="protein sequence ID" value="CAG7667700.1"/>
    <property type="molecule type" value="Genomic_DNA"/>
</dbReference>
<dbReference type="PROSITE" id="PS50051">
    <property type="entry name" value="MCM_2"/>
    <property type="match status" value="1"/>
</dbReference>
<dbReference type="Pfam" id="PF17855">
    <property type="entry name" value="MCM_lid"/>
    <property type="match status" value="1"/>
</dbReference>
<feature type="region of interest" description="Disordered" evidence="15">
    <location>
        <begin position="652"/>
        <end position="691"/>
    </location>
</feature>
<evidence type="ECO:0000256" key="15">
    <source>
        <dbReference type="SAM" id="MobiDB-lite"/>
    </source>
</evidence>
<dbReference type="EC" id="3.6.4.12" evidence="3"/>
<keyword evidence="14" id="KW-0131">Cell cycle</keyword>
<dbReference type="InterPro" id="IPR027925">
    <property type="entry name" value="MCM_N"/>
</dbReference>
<evidence type="ECO:0000256" key="14">
    <source>
        <dbReference type="ARBA" id="ARBA00023306"/>
    </source>
</evidence>
<evidence type="ECO:0000256" key="7">
    <source>
        <dbReference type="ARBA" id="ARBA00022771"/>
    </source>
</evidence>
<feature type="compositionally biased region" description="Acidic residues" evidence="15">
    <location>
        <begin position="17"/>
        <end position="38"/>
    </location>
</feature>
<proteinExistence type="inferred from homology"/>
<dbReference type="InterPro" id="IPR008045">
    <property type="entry name" value="MCM2"/>
</dbReference>
<evidence type="ECO:0000313" key="18">
    <source>
        <dbReference type="Proteomes" id="UP000708208"/>
    </source>
</evidence>
<evidence type="ECO:0000256" key="2">
    <source>
        <dbReference type="ARBA" id="ARBA00008010"/>
    </source>
</evidence>
<evidence type="ECO:0000313" key="17">
    <source>
        <dbReference type="EMBL" id="CAG7667700.1"/>
    </source>
</evidence>
<dbReference type="InterPro" id="IPR059098">
    <property type="entry name" value="WHD_MCM2"/>
</dbReference>
<dbReference type="Pfam" id="PF12619">
    <property type="entry name" value="MCM2_N"/>
    <property type="match status" value="1"/>
</dbReference>
<sequence>MGDESSVSDGENQQFFEAEDEFVDVEADDEEGEGEELFGDNMEQDYRPVPHLDRYDSDVLDESEYDNLSEGARRDAEAEMRDRDRQEGRVLPGRMRRGLLYDDDDEDVLPRHQRRAKETFGEEAEEEMFESIENIENTRGLSIQAWVQMPGTKNEIFNRFKHFLRTYVDFKGNKLYEERILRMCEQNKSSMELDYNTIAAKETVLAYFIPEAPVQMFVILDEVLKSIVLNTYPEYERVTKEFHVRITNLPVLEHIRNLRQLHLNQLIRTSGVVTSATGILPQLSMAMFDCLSCGFILGPFVQTQTTELKPNACPECQKTGPFSLNMEKTVYSNYQRLTIQESPGKVPAGRLPRSKDIICLSDLCDMCKPGDEIELTAMYTNNYDGSLNVKQGFPVFSTVLVANHILLRDDKTALSAITDEDIRLITNLSKDERIGDRLVASIAPSIYGHEDIKRAIALALFGGEAKNPGLKHQVRGDINILLCGDPGTAKSQFLKFVEKIAPRAVFTTGQGASAVGLTAYVQRSPATKEWTLEAGALVLADKGVCLIDEFDKMNDQDRTSIHEAMEQQSISISKAGIVTSLKARCCVMAAANPLGGQYDSSMTFSENVDLSEPILSRFDVLCVVRDVPDPLVDERLAKFVVNSHIRHHPVKGRLRAEDPLSDDDEDFDNRNPFGNQTPNDGPTPRELDVEDDSVLSSLEKIPQDLLRKYIIYAREKCHPKLYNVDSDRIAHMYSELRRESMATGSIPITVRHIESMIRLGEASAKMHLREFVNDDDVNMAIRIVLESFIDTQKYSIMRTMKKTFGRYLAYKRDNNELLFFILKQMLLEQASYLKNRYRTAQRVIEINEKDFMEKANQINIQAVLPFYESDLFKKNHFIYDSKRKLIIQTLAEQYTEI</sequence>
<dbReference type="GO" id="GO:0005524">
    <property type="term" value="F:ATP binding"/>
    <property type="evidence" value="ECO:0007669"/>
    <property type="project" value="UniProtKB-KW"/>
</dbReference>
<evidence type="ECO:0000256" key="6">
    <source>
        <dbReference type="ARBA" id="ARBA00022741"/>
    </source>
</evidence>
<dbReference type="GO" id="GO:0017116">
    <property type="term" value="F:single-stranded DNA helicase activity"/>
    <property type="evidence" value="ECO:0007669"/>
    <property type="project" value="TreeGrafter"/>
</dbReference>
<keyword evidence="8" id="KW-0378">Hydrolase</keyword>
<feature type="domain" description="MCM C-terminal AAA(+) ATPase" evidence="16">
    <location>
        <begin position="434"/>
        <end position="640"/>
    </location>
</feature>
<keyword evidence="18" id="KW-1185">Reference proteome</keyword>
<feature type="region of interest" description="Disordered" evidence="15">
    <location>
        <begin position="1"/>
        <end position="88"/>
    </location>
</feature>
<feature type="compositionally biased region" description="Basic and acidic residues" evidence="15">
    <location>
        <begin position="71"/>
        <end position="88"/>
    </location>
</feature>
<dbReference type="PANTHER" id="PTHR11630">
    <property type="entry name" value="DNA REPLICATION LICENSING FACTOR MCM FAMILY MEMBER"/>
    <property type="match status" value="1"/>
</dbReference>
<dbReference type="SMART" id="SM00350">
    <property type="entry name" value="MCM"/>
    <property type="match status" value="1"/>
</dbReference>
<feature type="compositionally biased region" description="Polar residues" evidence="15">
    <location>
        <begin position="1"/>
        <end position="15"/>
    </location>
</feature>
<comment type="similarity">
    <text evidence="2">Belongs to the MCM family.</text>
</comment>
<accession>A0A8J2J4Q1</accession>
<evidence type="ECO:0000256" key="9">
    <source>
        <dbReference type="ARBA" id="ARBA00022806"/>
    </source>
</evidence>
<dbReference type="Proteomes" id="UP000708208">
    <property type="component" value="Unassembled WGS sequence"/>
</dbReference>
<dbReference type="PROSITE" id="PS00847">
    <property type="entry name" value="MCM_1"/>
    <property type="match status" value="1"/>
</dbReference>
<dbReference type="AlphaFoldDB" id="A0A8J2J4Q1"/>
<dbReference type="Pfam" id="PF14551">
    <property type="entry name" value="MCM_N"/>
    <property type="match status" value="1"/>
</dbReference>
<feature type="compositionally biased region" description="Basic and acidic residues" evidence="15">
    <location>
        <begin position="44"/>
        <end position="57"/>
    </location>
</feature>
<evidence type="ECO:0000256" key="4">
    <source>
        <dbReference type="ARBA" id="ARBA00022705"/>
    </source>
</evidence>
<dbReference type="GO" id="GO:0003697">
    <property type="term" value="F:single-stranded DNA binding"/>
    <property type="evidence" value="ECO:0007669"/>
    <property type="project" value="TreeGrafter"/>
</dbReference>
<comment type="subcellular location">
    <subcellularLocation>
        <location evidence="1">Nucleus</location>
    </subcellularLocation>
</comment>
<evidence type="ECO:0000256" key="12">
    <source>
        <dbReference type="ARBA" id="ARBA00023125"/>
    </source>
</evidence>
<evidence type="ECO:0000256" key="3">
    <source>
        <dbReference type="ARBA" id="ARBA00012551"/>
    </source>
</evidence>
<keyword evidence="11" id="KW-0067">ATP-binding</keyword>
<dbReference type="GO" id="GO:0005634">
    <property type="term" value="C:nucleus"/>
    <property type="evidence" value="ECO:0007669"/>
    <property type="project" value="UniProtKB-SubCell"/>
</dbReference>
<dbReference type="Pfam" id="PF00493">
    <property type="entry name" value="MCM"/>
    <property type="match status" value="1"/>
</dbReference>
<keyword evidence="7" id="KW-0863">Zinc-finger</keyword>
<dbReference type="PANTHER" id="PTHR11630:SF44">
    <property type="entry name" value="DNA REPLICATION LICENSING FACTOR MCM2"/>
    <property type="match status" value="1"/>
</dbReference>
<dbReference type="GO" id="GO:0000727">
    <property type="term" value="P:double-strand break repair via break-induced replication"/>
    <property type="evidence" value="ECO:0007669"/>
    <property type="project" value="TreeGrafter"/>
</dbReference>
<evidence type="ECO:0000256" key="10">
    <source>
        <dbReference type="ARBA" id="ARBA00022833"/>
    </source>
</evidence>
<dbReference type="Pfam" id="PF17207">
    <property type="entry name" value="MCM_OB"/>
    <property type="match status" value="1"/>
</dbReference>
<dbReference type="OrthoDB" id="844at2759"/>
<dbReference type="GO" id="GO:0008270">
    <property type="term" value="F:zinc ion binding"/>
    <property type="evidence" value="ECO:0007669"/>
    <property type="project" value="UniProtKB-KW"/>
</dbReference>
<dbReference type="CDD" id="cd17753">
    <property type="entry name" value="MCM2"/>
    <property type="match status" value="1"/>
</dbReference>
<dbReference type="InterPro" id="IPR041562">
    <property type="entry name" value="MCM_lid"/>
</dbReference>
<evidence type="ECO:0000256" key="8">
    <source>
        <dbReference type="ARBA" id="ARBA00022801"/>
    </source>
</evidence>
<dbReference type="InterPro" id="IPR033762">
    <property type="entry name" value="MCM_OB"/>
</dbReference>
<evidence type="ECO:0000256" key="13">
    <source>
        <dbReference type="ARBA" id="ARBA00023242"/>
    </source>
</evidence>
<gene>
    <name evidence="17" type="ORF">AFUS01_LOCUS1864</name>
</gene>
<dbReference type="GO" id="GO:0043138">
    <property type="term" value="F:3'-5' DNA helicase activity"/>
    <property type="evidence" value="ECO:0007669"/>
    <property type="project" value="TreeGrafter"/>
</dbReference>
<comment type="caution">
    <text evidence="17">The sequence shown here is derived from an EMBL/GenBank/DDBJ whole genome shotgun (WGS) entry which is preliminary data.</text>
</comment>
<keyword evidence="13" id="KW-0539">Nucleus</keyword>
<feature type="compositionally biased region" description="Acidic residues" evidence="15">
    <location>
        <begin position="58"/>
        <end position="67"/>
    </location>
</feature>
<dbReference type="InterPro" id="IPR001208">
    <property type="entry name" value="MCM_dom"/>
</dbReference>
<keyword evidence="5" id="KW-0479">Metal-binding</keyword>
<name>A0A8J2J4Q1_9HEXA</name>
<keyword evidence="4" id="KW-0235">DNA replication</keyword>
<dbReference type="Pfam" id="PF23669">
    <property type="entry name" value="WHD_MCM2"/>
    <property type="match status" value="1"/>
</dbReference>
<dbReference type="InterPro" id="IPR031327">
    <property type="entry name" value="MCM"/>
</dbReference>
<evidence type="ECO:0000256" key="5">
    <source>
        <dbReference type="ARBA" id="ARBA00022723"/>
    </source>
</evidence>
<keyword evidence="12" id="KW-0238">DNA-binding</keyword>